<name>A0ABN5VPN8_9ACTN</name>
<dbReference type="Proteomes" id="UP001321542">
    <property type="component" value="Chromosome"/>
</dbReference>
<gene>
    <name evidence="2" type="ORF">SGFS_065890</name>
</gene>
<evidence type="ECO:0000256" key="1">
    <source>
        <dbReference type="SAM" id="Coils"/>
    </source>
</evidence>
<sequence>MGNDIEIRVRVTNQTQAGLNQINTALRTLTTRATAAAAALNRLEQQAEDATRALRRLARQADDTAHAMSGLSTSVTAASNGLRTFNTRAGSTATRLADLDDPMRTLRRDMDDLGGSIDGVNDGLVDLRGGLGRLTGSSNSASSSLGGGGGGGGAASGGGGLTGSLIGIGAAIGASVLPSIGALSPMLFGLAGVGGAAALAMDDLKKEFKKLKPEFEDLQKVASKAVMPGVKKSMDDWRGAMKGLNPVVREGGKAFGDFVKRAADFANSPAFKSSLLKNVEMGSGFFKDFTNSLFDFTQAFLDFGTKSQPSLDAFQNLFGGLLDRGLPSMFKEMEQGIGGSADVIDGLAYLINDSLLPSLGKIAGSFADAFGPLIGEMLVTAGNQIKVLASVFEGLMVFLRPLGAVVADVFRSWNEIFAIGASVAGDFAKEVGGALFETLAELAGIDTSKLDDGFYGLSNWVKENQGQIRGAFLSVAEAITTMVTAGIEALPLLFAAFQGMTEGVLLAIDGLVSGLATAFGDLPVIGDKFEEWNTKFDDFSQGFRSGMDDAGSSLNEFVDKAVPRLNRAQIKMNVDQAEASLEYIKEQLKDPELTRERKAKLKVEKKDAEEKLAAAKRELAAFDKKQAQAKLDADSGPFASALDWVKKQKIPKKTGQIGANTGGFWASVNALRNKVLGTSYINVKYTGAGLGKALDRDMKRSANGNIFKFFADGGTENHVAQIAPAGTMRVWAEPETGGEAYIPLADSKRGRSTSILAEVAEQFGYRLEKFASGGVRREARQARGPIRAATSGDTERSLLRLMDTIVKGHMKMATALSKVNSALDKAKDKLGDLRSAASQLRESVRSGILSAASITRDGSGGGAVTVRSIMGGLVQSRDKSTAFADALKRLRKRGLNKGLLRQIAESGIDGGGLEAAGALLTASGSELRSVNSLQSQISGAASRAGKTTSDALYGQQVKVQERLVRALDDLADELKKASKSKKSAGRKAAGGIVGAAASGGLRGGLTWVGEHEPELVDLPVGSRVRSGPDSRRIAAAAAGSGQPIIVHQTITLDGRIVAQQIFEPLKREVRNRGGLEPAFKTTR</sequence>
<feature type="coiled-coil region" evidence="1">
    <location>
        <begin position="957"/>
        <end position="987"/>
    </location>
</feature>
<feature type="coiled-coil region" evidence="1">
    <location>
        <begin position="26"/>
        <end position="60"/>
    </location>
</feature>
<evidence type="ECO:0000313" key="2">
    <source>
        <dbReference type="EMBL" id="BBC35295.1"/>
    </source>
</evidence>
<feature type="coiled-coil region" evidence="1">
    <location>
        <begin position="567"/>
        <end position="632"/>
    </location>
</feature>
<proteinExistence type="predicted"/>
<keyword evidence="3" id="KW-1185">Reference proteome</keyword>
<feature type="coiled-coil region" evidence="1">
    <location>
        <begin position="816"/>
        <end position="843"/>
    </location>
</feature>
<accession>A0ABN5VPN8</accession>
<dbReference type="EMBL" id="AP018448">
    <property type="protein sequence ID" value="BBC35295.1"/>
    <property type="molecule type" value="Genomic_DNA"/>
</dbReference>
<dbReference type="Gene3D" id="1.10.287.950">
    <property type="entry name" value="Methyl-accepting chemotaxis protein"/>
    <property type="match status" value="1"/>
</dbReference>
<reference evidence="2 3" key="2">
    <citation type="journal article" date="2023" name="ChemBioChem">
        <title>Acyltransferase Domain Exchange between Two Independent Type I Polyketide Synthases in the Same Producer Strain of Macrolide Antibiotics.</title>
        <authorList>
            <person name="Kudo F."/>
            <person name="Kishikawa K."/>
            <person name="Tsuboi K."/>
            <person name="Kido T."/>
            <person name="Usui T."/>
            <person name="Hashimoto J."/>
            <person name="Shin-Ya K."/>
            <person name="Miyanaga A."/>
            <person name="Eguchi T."/>
        </authorList>
    </citation>
    <scope>NUCLEOTIDE SEQUENCE [LARGE SCALE GENOMIC DNA]</scope>
    <source>
        <strain evidence="2 3">A-8890</strain>
    </source>
</reference>
<protein>
    <recommendedName>
        <fullName evidence="4">Phage tail protein</fullName>
    </recommendedName>
</protein>
<reference evidence="2 3" key="1">
    <citation type="journal article" date="2010" name="ChemBioChem">
        <title>Cloning and characterization of the biosynthetic gene cluster of 16-membered macrolide antibiotic FD-891: involvement of a dual functional cytochrome P450 monooxygenase catalyzing epoxidation and hydroxylation.</title>
        <authorList>
            <person name="Kudo F."/>
            <person name="Motegi A."/>
            <person name="Mizoue K."/>
            <person name="Eguchi T."/>
        </authorList>
    </citation>
    <scope>NUCLEOTIDE SEQUENCE [LARGE SCALE GENOMIC DNA]</scope>
    <source>
        <strain evidence="2 3">A-8890</strain>
    </source>
</reference>
<keyword evidence="1" id="KW-0175">Coiled coil</keyword>
<evidence type="ECO:0008006" key="4">
    <source>
        <dbReference type="Google" id="ProtNLM"/>
    </source>
</evidence>
<organism evidence="2 3">
    <name type="scientific">Streptomyces graminofaciens</name>
    <dbReference type="NCBI Taxonomy" id="68212"/>
    <lineage>
        <taxon>Bacteria</taxon>
        <taxon>Bacillati</taxon>
        <taxon>Actinomycetota</taxon>
        <taxon>Actinomycetes</taxon>
        <taxon>Kitasatosporales</taxon>
        <taxon>Streptomycetaceae</taxon>
        <taxon>Streptomyces</taxon>
    </lineage>
</organism>
<dbReference type="RefSeq" id="WP_286255511.1">
    <property type="nucleotide sequence ID" value="NZ_AP018448.1"/>
</dbReference>
<evidence type="ECO:0000313" key="3">
    <source>
        <dbReference type="Proteomes" id="UP001321542"/>
    </source>
</evidence>